<gene>
    <name evidence="5" type="ORF">SPIROBIBN47_10047</name>
</gene>
<name>A0A3P3XF98_9SPIR</name>
<dbReference type="PRINTS" id="PR00598">
    <property type="entry name" value="HTHMARR"/>
</dbReference>
<organism evidence="5">
    <name type="scientific">uncultured spirochete</name>
    <dbReference type="NCBI Taxonomy" id="156406"/>
    <lineage>
        <taxon>Bacteria</taxon>
        <taxon>Pseudomonadati</taxon>
        <taxon>Spirochaetota</taxon>
        <taxon>Spirochaetia</taxon>
        <taxon>Spirochaetales</taxon>
        <taxon>environmental samples</taxon>
    </lineage>
</organism>
<evidence type="ECO:0000256" key="3">
    <source>
        <dbReference type="ARBA" id="ARBA00023163"/>
    </source>
</evidence>
<evidence type="ECO:0000313" key="5">
    <source>
        <dbReference type="EMBL" id="SLM09752.1"/>
    </source>
</evidence>
<protein>
    <submittedName>
        <fullName evidence="5">Putative Transcriptional regulator, MarR family protein</fullName>
    </submittedName>
</protein>
<sequence length="155" mass="17303">MSEHSELENALKAWISQIMRLSMRGFITFATEIGLSMPQIAVLFRLNGDKRCAVTELGDELGVSGAAASQMVDKLVQLGLVDRLEDPHDRRVRRLLLTQKGKTIIERSIEARQEWIGHFCSSLSEEKAKEAAGLFNQFAQIAEQLETALHTPSSH</sequence>
<dbReference type="Pfam" id="PF12802">
    <property type="entry name" value="MarR_2"/>
    <property type="match status" value="1"/>
</dbReference>
<dbReference type="Gene3D" id="1.10.10.10">
    <property type="entry name" value="Winged helix-like DNA-binding domain superfamily/Winged helix DNA-binding domain"/>
    <property type="match status" value="1"/>
</dbReference>
<dbReference type="InterPro" id="IPR036388">
    <property type="entry name" value="WH-like_DNA-bd_sf"/>
</dbReference>
<dbReference type="SUPFAM" id="SSF46785">
    <property type="entry name" value="Winged helix' DNA-binding domain"/>
    <property type="match status" value="1"/>
</dbReference>
<dbReference type="InterPro" id="IPR000835">
    <property type="entry name" value="HTH_MarR-typ"/>
</dbReference>
<feature type="domain" description="HTH marR-type" evidence="4">
    <location>
        <begin position="4"/>
        <end position="143"/>
    </location>
</feature>
<accession>A0A3P3XF98</accession>
<dbReference type="GO" id="GO:0003677">
    <property type="term" value="F:DNA binding"/>
    <property type="evidence" value="ECO:0007669"/>
    <property type="project" value="UniProtKB-KW"/>
</dbReference>
<dbReference type="InterPro" id="IPR036390">
    <property type="entry name" value="WH_DNA-bd_sf"/>
</dbReference>
<dbReference type="PROSITE" id="PS50995">
    <property type="entry name" value="HTH_MARR_2"/>
    <property type="match status" value="1"/>
</dbReference>
<dbReference type="AlphaFoldDB" id="A0A3P3XF98"/>
<dbReference type="InterPro" id="IPR023187">
    <property type="entry name" value="Tscrpt_reg_MarR-type_CS"/>
</dbReference>
<keyword evidence="3" id="KW-0804">Transcription</keyword>
<dbReference type="PANTHER" id="PTHR42756:SF1">
    <property type="entry name" value="TRANSCRIPTIONAL REPRESSOR OF EMRAB OPERON"/>
    <property type="match status" value="1"/>
</dbReference>
<evidence type="ECO:0000256" key="2">
    <source>
        <dbReference type="ARBA" id="ARBA00023125"/>
    </source>
</evidence>
<evidence type="ECO:0000256" key="1">
    <source>
        <dbReference type="ARBA" id="ARBA00023015"/>
    </source>
</evidence>
<keyword evidence="2" id="KW-0238">DNA-binding</keyword>
<dbReference type="SMART" id="SM00347">
    <property type="entry name" value="HTH_MARR"/>
    <property type="match status" value="1"/>
</dbReference>
<reference evidence="5" key="1">
    <citation type="submission" date="2017-02" db="EMBL/GenBank/DDBJ databases">
        <authorList>
            <person name="Regsiter A."/>
            <person name="William W."/>
        </authorList>
    </citation>
    <scope>NUCLEOTIDE SEQUENCE</scope>
    <source>
        <strain evidence="5">Bib</strain>
    </source>
</reference>
<dbReference type="PROSITE" id="PS01117">
    <property type="entry name" value="HTH_MARR_1"/>
    <property type="match status" value="1"/>
</dbReference>
<proteinExistence type="predicted"/>
<dbReference type="EMBL" id="FWDM01000001">
    <property type="protein sequence ID" value="SLM09752.1"/>
    <property type="molecule type" value="Genomic_DNA"/>
</dbReference>
<dbReference type="GO" id="GO:0003700">
    <property type="term" value="F:DNA-binding transcription factor activity"/>
    <property type="evidence" value="ECO:0007669"/>
    <property type="project" value="InterPro"/>
</dbReference>
<dbReference type="PANTHER" id="PTHR42756">
    <property type="entry name" value="TRANSCRIPTIONAL REGULATOR, MARR"/>
    <property type="match status" value="1"/>
</dbReference>
<keyword evidence="1" id="KW-0805">Transcription regulation</keyword>
<evidence type="ECO:0000259" key="4">
    <source>
        <dbReference type="PROSITE" id="PS50995"/>
    </source>
</evidence>